<keyword evidence="7" id="KW-1185">Reference proteome</keyword>
<accession>A0A483CRB9</accession>
<gene>
    <name evidence="6" type="ORF">CUJ86_10460</name>
</gene>
<dbReference type="PANTHER" id="PTHR33514">
    <property type="entry name" value="PROTEIN ABCI12, CHLOROPLASTIC"/>
    <property type="match status" value="1"/>
</dbReference>
<dbReference type="CDD" id="cd16914">
    <property type="entry name" value="EcfT"/>
    <property type="match status" value="1"/>
</dbReference>
<evidence type="ECO:0000256" key="2">
    <source>
        <dbReference type="ARBA" id="ARBA00022692"/>
    </source>
</evidence>
<keyword evidence="3 5" id="KW-1133">Transmembrane helix</keyword>
<evidence type="ECO:0000256" key="1">
    <source>
        <dbReference type="ARBA" id="ARBA00004141"/>
    </source>
</evidence>
<keyword evidence="2 5" id="KW-0812">Transmembrane</keyword>
<protein>
    <submittedName>
        <fullName evidence="6">Energy-coupling factor transporter transmembrane protein EcfT</fullName>
    </submittedName>
</protein>
<dbReference type="Proteomes" id="UP000292580">
    <property type="component" value="Unassembled WGS sequence"/>
</dbReference>
<name>A0A483CRB9_9EURY</name>
<dbReference type="PANTHER" id="PTHR33514:SF13">
    <property type="entry name" value="PROTEIN ABCI12, CHLOROPLASTIC"/>
    <property type="match status" value="1"/>
</dbReference>
<keyword evidence="4 5" id="KW-0472">Membrane</keyword>
<comment type="subcellular location">
    <subcellularLocation>
        <location evidence="1">Membrane</location>
        <topology evidence="1">Multi-pass membrane protein</topology>
    </subcellularLocation>
</comment>
<sequence length="251" mass="26119">MQEIFQYRNGTGILHRMNPLTKIGGVTAVVVLAVLTADPLFLAVMTIAIAFLGAIGGVGRDLARQVPLLTFLGGFLVLITVLTLQSGAVVLNGPITVTAGALSFGLALALRFCAMIFAFQILVATTLPTALVSALRRLGFPADYALMALVALRFIPHLQIEGRKIQEAQAARGFAPGTGIGGRVRGTVPVLVPLIANALGKAEVIGLTIDLRGLRHRLSTTGTGTFGRPDLLLAAGVSGLLACFLVLAFLA</sequence>
<dbReference type="AlphaFoldDB" id="A0A483CRB9"/>
<feature type="transmembrane region" description="Helical" evidence="5">
    <location>
        <begin position="68"/>
        <end position="91"/>
    </location>
</feature>
<organism evidence="6 7">
    <name type="scientific">Methanofollis fontis</name>
    <dbReference type="NCBI Taxonomy" id="2052832"/>
    <lineage>
        <taxon>Archaea</taxon>
        <taxon>Methanobacteriati</taxon>
        <taxon>Methanobacteriota</taxon>
        <taxon>Stenosarchaea group</taxon>
        <taxon>Methanomicrobia</taxon>
        <taxon>Methanomicrobiales</taxon>
        <taxon>Methanomicrobiaceae</taxon>
        <taxon>Methanofollis</taxon>
    </lineage>
</organism>
<evidence type="ECO:0000256" key="3">
    <source>
        <dbReference type="ARBA" id="ARBA00022989"/>
    </source>
</evidence>
<dbReference type="OrthoDB" id="31170at2157"/>
<dbReference type="Pfam" id="PF02361">
    <property type="entry name" value="CbiQ"/>
    <property type="match status" value="1"/>
</dbReference>
<evidence type="ECO:0000256" key="4">
    <source>
        <dbReference type="ARBA" id="ARBA00023136"/>
    </source>
</evidence>
<reference evidence="6 7" key="1">
    <citation type="submission" date="2017-11" db="EMBL/GenBank/DDBJ databases">
        <title>Isolation and Characterization of Methanofollis Species from Methane Seep Offshore SW Taiwan.</title>
        <authorList>
            <person name="Teng N.-H."/>
            <person name="Lai M.-C."/>
            <person name="Chen S.-C."/>
        </authorList>
    </citation>
    <scope>NUCLEOTIDE SEQUENCE [LARGE SCALE GENOMIC DNA]</scope>
    <source>
        <strain evidence="6 7">FWC-SCC2</strain>
    </source>
</reference>
<evidence type="ECO:0000313" key="6">
    <source>
        <dbReference type="EMBL" id="TAJ43544.1"/>
    </source>
</evidence>
<dbReference type="GO" id="GO:0005886">
    <property type="term" value="C:plasma membrane"/>
    <property type="evidence" value="ECO:0007669"/>
    <property type="project" value="UniProtKB-ARBA"/>
</dbReference>
<feature type="transmembrane region" description="Helical" evidence="5">
    <location>
        <begin position="231"/>
        <end position="250"/>
    </location>
</feature>
<evidence type="ECO:0000313" key="7">
    <source>
        <dbReference type="Proteomes" id="UP000292580"/>
    </source>
</evidence>
<proteinExistence type="predicted"/>
<evidence type="ECO:0000256" key="5">
    <source>
        <dbReference type="SAM" id="Phobius"/>
    </source>
</evidence>
<comment type="caution">
    <text evidence="6">The sequence shown here is derived from an EMBL/GenBank/DDBJ whole genome shotgun (WGS) entry which is preliminary data.</text>
</comment>
<feature type="transmembrane region" description="Helical" evidence="5">
    <location>
        <begin position="23"/>
        <end position="56"/>
    </location>
</feature>
<dbReference type="InterPro" id="IPR003339">
    <property type="entry name" value="ABC/ECF_trnsptr_transmembrane"/>
</dbReference>
<dbReference type="EMBL" id="PGCL01000005">
    <property type="protein sequence ID" value="TAJ43544.1"/>
    <property type="molecule type" value="Genomic_DNA"/>
</dbReference>
<dbReference type="RefSeq" id="WP_130647522.1">
    <property type="nucleotide sequence ID" value="NZ_PGCL01000005.1"/>
</dbReference>